<dbReference type="EMBL" id="JBHTAJ010000152">
    <property type="protein sequence ID" value="MFC7185161.1"/>
    <property type="molecule type" value="Genomic_DNA"/>
</dbReference>
<dbReference type="InterPro" id="IPR051604">
    <property type="entry name" value="Ergot_Alk_Oxidoreductase"/>
</dbReference>
<dbReference type="RefSeq" id="WP_345705311.1">
    <property type="nucleotide sequence ID" value="NZ_BAABKV010000001.1"/>
</dbReference>
<evidence type="ECO:0000313" key="2">
    <source>
        <dbReference type="EMBL" id="MFC7185161.1"/>
    </source>
</evidence>
<keyword evidence="3" id="KW-1185">Reference proteome</keyword>
<dbReference type="Gene3D" id="3.40.50.720">
    <property type="entry name" value="NAD(P)-binding Rossmann-like Domain"/>
    <property type="match status" value="1"/>
</dbReference>
<evidence type="ECO:0000259" key="1">
    <source>
        <dbReference type="Pfam" id="PF13460"/>
    </source>
</evidence>
<evidence type="ECO:0000313" key="3">
    <source>
        <dbReference type="Proteomes" id="UP001596435"/>
    </source>
</evidence>
<dbReference type="PANTHER" id="PTHR43162:SF1">
    <property type="entry name" value="PRESTALK A DIFFERENTIATION PROTEIN A"/>
    <property type="match status" value="1"/>
</dbReference>
<name>A0ABW2G6T2_9ACTN</name>
<protein>
    <submittedName>
        <fullName evidence="2">NAD(P)H-binding protein</fullName>
    </submittedName>
</protein>
<proteinExistence type="predicted"/>
<dbReference type="InterPro" id="IPR036291">
    <property type="entry name" value="NAD(P)-bd_dom_sf"/>
</dbReference>
<gene>
    <name evidence="2" type="ORF">ACFQMG_37020</name>
</gene>
<dbReference type="Pfam" id="PF13460">
    <property type="entry name" value="NAD_binding_10"/>
    <property type="match status" value="1"/>
</dbReference>
<dbReference type="Gene3D" id="3.90.25.10">
    <property type="entry name" value="UDP-galactose 4-epimerase, domain 1"/>
    <property type="match status" value="1"/>
</dbReference>
<sequence length="289" mass="30134">MILVTGATGLVGRPLVTALAAEGRAVRAVTRDPAAAALPGGVETVHGDPSRPDTLAGALEGVTAFFLHPRAAGDAAAELVALARDRGVRRVVALAALNIDEALDDQPSRHRGDRNKEAEQAAAGSGLEWASLRSGTFAASSLHAWGAQIRAGDVVRGPYPEFAEAPIHERDLAAVAARALVADRPLGRLDLTGPHSLTHARMVEVIGEVLGRPLAYRGVPPEAAAEGLVRQGAGEPFVAALMARYRRELGRPAPVTDTVRRVLGRPARDYATWVADHADAFSARPAAAA</sequence>
<dbReference type="InterPro" id="IPR016040">
    <property type="entry name" value="NAD(P)-bd_dom"/>
</dbReference>
<dbReference type="SUPFAM" id="SSF51735">
    <property type="entry name" value="NAD(P)-binding Rossmann-fold domains"/>
    <property type="match status" value="1"/>
</dbReference>
<comment type="caution">
    <text evidence="2">The sequence shown here is derived from an EMBL/GenBank/DDBJ whole genome shotgun (WGS) entry which is preliminary data.</text>
</comment>
<reference evidence="3" key="1">
    <citation type="journal article" date="2019" name="Int. J. Syst. Evol. Microbiol.">
        <title>The Global Catalogue of Microorganisms (GCM) 10K type strain sequencing project: providing services to taxonomists for standard genome sequencing and annotation.</title>
        <authorList>
            <consortium name="The Broad Institute Genomics Platform"/>
            <consortium name="The Broad Institute Genome Sequencing Center for Infectious Disease"/>
            <person name="Wu L."/>
            <person name="Ma J."/>
        </authorList>
    </citation>
    <scope>NUCLEOTIDE SEQUENCE [LARGE SCALE GENOMIC DNA]</scope>
    <source>
        <strain evidence="3">CGMCC 1.12859</strain>
    </source>
</reference>
<dbReference type="PANTHER" id="PTHR43162">
    <property type="match status" value="1"/>
</dbReference>
<organism evidence="2 3">
    <name type="scientific">Kitasatospora paranensis</name>
    <dbReference type="NCBI Taxonomy" id="258053"/>
    <lineage>
        <taxon>Bacteria</taxon>
        <taxon>Bacillati</taxon>
        <taxon>Actinomycetota</taxon>
        <taxon>Actinomycetes</taxon>
        <taxon>Kitasatosporales</taxon>
        <taxon>Streptomycetaceae</taxon>
        <taxon>Kitasatospora</taxon>
    </lineage>
</organism>
<dbReference type="Proteomes" id="UP001596435">
    <property type="component" value="Unassembled WGS sequence"/>
</dbReference>
<accession>A0ABW2G6T2</accession>
<feature type="domain" description="NAD(P)-binding" evidence="1">
    <location>
        <begin position="6"/>
        <end position="180"/>
    </location>
</feature>